<gene>
    <name evidence="4" type="ORF">F8M41_004429</name>
</gene>
<dbReference type="EMBL" id="WTPW01000141">
    <property type="protein sequence ID" value="KAF0542803.1"/>
    <property type="molecule type" value="Genomic_DNA"/>
</dbReference>
<evidence type="ECO:0000313" key="4">
    <source>
        <dbReference type="EMBL" id="KAF0542803.1"/>
    </source>
</evidence>
<dbReference type="InterPro" id="IPR008978">
    <property type="entry name" value="HSP20-like_chaperone"/>
</dbReference>
<feature type="domain" description="SHSP" evidence="3">
    <location>
        <begin position="23"/>
        <end position="116"/>
    </location>
</feature>
<evidence type="ECO:0000256" key="1">
    <source>
        <dbReference type="PROSITE-ProRule" id="PRU00285"/>
    </source>
</evidence>
<dbReference type="AlphaFoldDB" id="A0A8H4AXR5"/>
<name>A0A8H4AXR5_GIGMA</name>
<evidence type="ECO:0000256" key="2">
    <source>
        <dbReference type="RuleBase" id="RU003616"/>
    </source>
</evidence>
<protein>
    <submittedName>
        <fullName evidence="4">HSP20-like chaperone</fullName>
    </submittedName>
</protein>
<accession>A0A8H4AXR5</accession>
<dbReference type="OrthoDB" id="1431247at2759"/>
<reference evidence="4 5" key="1">
    <citation type="journal article" date="2019" name="Environ. Microbiol.">
        <title>At the nexus of three kingdoms: the genome of the mycorrhizal fungus Gigaspora margarita provides insights into plant, endobacterial and fungal interactions.</title>
        <authorList>
            <person name="Venice F."/>
            <person name="Ghignone S."/>
            <person name="Salvioli di Fossalunga A."/>
            <person name="Amselem J."/>
            <person name="Novero M."/>
            <person name="Xianan X."/>
            <person name="Sedzielewska Toro K."/>
            <person name="Morin E."/>
            <person name="Lipzen A."/>
            <person name="Grigoriev I.V."/>
            <person name="Henrissat B."/>
            <person name="Martin F.M."/>
            <person name="Bonfante P."/>
        </authorList>
    </citation>
    <scope>NUCLEOTIDE SEQUENCE [LARGE SCALE GENOMIC DNA]</scope>
    <source>
        <strain evidence="4 5">BEG34</strain>
    </source>
</reference>
<evidence type="ECO:0000313" key="5">
    <source>
        <dbReference type="Proteomes" id="UP000439903"/>
    </source>
</evidence>
<organism evidence="4 5">
    <name type="scientific">Gigaspora margarita</name>
    <dbReference type="NCBI Taxonomy" id="4874"/>
    <lineage>
        <taxon>Eukaryota</taxon>
        <taxon>Fungi</taxon>
        <taxon>Fungi incertae sedis</taxon>
        <taxon>Mucoromycota</taxon>
        <taxon>Glomeromycotina</taxon>
        <taxon>Glomeromycetes</taxon>
        <taxon>Diversisporales</taxon>
        <taxon>Gigasporaceae</taxon>
        <taxon>Gigaspora</taxon>
    </lineage>
</organism>
<dbReference type="Gene3D" id="2.60.40.790">
    <property type="match status" value="1"/>
</dbReference>
<sequence>MENIVLVPGDFNDVKRFGSVQRSNRGFRIQPLDVHEGDKEFVVNAELPGVTKEQINLDVRDGSLYISGDTKQDEKYKEGNTHIQDVVTVHFLVLLLFLEMLKRRESVLSLKMEFLK</sequence>
<dbReference type="Pfam" id="PF00011">
    <property type="entry name" value="HSP20"/>
    <property type="match status" value="1"/>
</dbReference>
<dbReference type="InterPro" id="IPR002068">
    <property type="entry name" value="A-crystallin/Hsp20_dom"/>
</dbReference>
<dbReference type="PROSITE" id="PS01031">
    <property type="entry name" value="SHSP"/>
    <property type="match status" value="1"/>
</dbReference>
<proteinExistence type="inferred from homology"/>
<dbReference type="Proteomes" id="UP000439903">
    <property type="component" value="Unassembled WGS sequence"/>
</dbReference>
<evidence type="ECO:0000259" key="3">
    <source>
        <dbReference type="PROSITE" id="PS01031"/>
    </source>
</evidence>
<keyword evidence="5" id="KW-1185">Reference proteome</keyword>
<dbReference type="SUPFAM" id="SSF49764">
    <property type="entry name" value="HSP20-like chaperones"/>
    <property type="match status" value="1"/>
</dbReference>
<comment type="similarity">
    <text evidence="1 2">Belongs to the small heat shock protein (HSP20) family.</text>
</comment>
<comment type="caution">
    <text evidence="4">The sequence shown here is derived from an EMBL/GenBank/DDBJ whole genome shotgun (WGS) entry which is preliminary data.</text>
</comment>